<evidence type="ECO:0000256" key="1">
    <source>
        <dbReference type="ARBA" id="ARBA00004141"/>
    </source>
</evidence>
<dbReference type="InterPro" id="IPR011701">
    <property type="entry name" value="MFS"/>
</dbReference>
<name>A0AA38R4X7_9PEZI</name>
<keyword evidence="4 6" id="KW-0472">Membrane</keyword>
<proteinExistence type="predicted"/>
<feature type="transmembrane region" description="Helical" evidence="6">
    <location>
        <begin position="347"/>
        <end position="371"/>
    </location>
</feature>
<comment type="caution">
    <text evidence="8">The sequence shown here is derived from an EMBL/GenBank/DDBJ whole genome shotgun (WGS) entry which is preliminary data.</text>
</comment>
<feature type="transmembrane region" description="Helical" evidence="6">
    <location>
        <begin position="440"/>
        <end position="461"/>
    </location>
</feature>
<feature type="transmembrane region" description="Helical" evidence="6">
    <location>
        <begin position="378"/>
        <end position="397"/>
    </location>
</feature>
<evidence type="ECO:0000256" key="6">
    <source>
        <dbReference type="SAM" id="Phobius"/>
    </source>
</evidence>
<accession>A0AA38R4X7</accession>
<dbReference type="InterPro" id="IPR020846">
    <property type="entry name" value="MFS_dom"/>
</dbReference>
<evidence type="ECO:0000313" key="9">
    <source>
        <dbReference type="Proteomes" id="UP001174694"/>
    </source>
</evidence>
<feature type="compositionally biased region" description="Basic and acidic residues" evidence="5">
    <location>
        <begin position="7"/>
        <end position="26"/>
    </location>
</feature>
<dbReference type="GO" id="GO:0022857">
    <property type="term" value="F:transmembrane transporter activity"/>
    <property type="evidence" value="ECO:0007669"/>
    <property type="project" value="InterPro"/>
</dbReference>
<keyword evidence="9" id="KW-1185">Reference proteome</keyword>
<feature type="transmembrane region" description="Helical" evidence="6">
    <location>
        <begin position="481"/>
        <end position="501"/>
    </location>
</feature>
<dbReference type="PANTHER" id="PTHR42718:SF1">
    <property type="entry name" value="LOW AFFINITY AMMONIUM TRANSPORTER"/>
    <property type="match status" value="1"/>
</dbReference>
<dbReference type="PROSITE" id="PS50850">
    <property type="entry name" value="MFS"/>
    <property type="match status" value="1"/>
</dbReference>
<protein>
    <submittedName>
        <fullName evidence="8">Major facilitator superfamily transporter</fullName>
    </submittedName>
</protein>
<dbReference type="InterPro" id="IPR036259">
    <property type="entry name" value="MFS_trans_sf"/>
</dbReference>
<feature type="transmembrane region" description="Helical" evidence="6">
    <location>
        <begin position="87"/>
        <end position="104"/>
    </location>
</feature>
<feature type="transmembrane region" description="Helical" evidence="6">
    <location>
        <begin position="148"/>
        <end position="166"/>
    </location>
</feature>
<evidence type="ECO:0000256" key="2">
    <source>
        <dbReference type="ARBA" id="ARBA00022692"/>
    </source>
</evidence>
<evidence type="ECO:0000259" key="7">
    <source>
        <dbReference type="PROSITE" id="PS50850"/>
    </source>
</evidence>
<dbReference type="Pfam" id="PF07690">
    <property type="entry name" value="MFS_1"/>
    <property type="match status" value="1"/>
</dbReference>
<dbReference type="EMBL" id="JANBVO010000048">
    <property type="protein sequence ID" value="KAJ9133680.1"/>
    <property type="molecule type" value="Genomic_DNA"/>
</dbReference>
<comment type="subcellular location">
    <subcellularLocation>
        <location evidence="1">Membrane</location>
        <topology evidence="1">Multi-pass membrane protein</topology>
    </subcellularLocation>
</comment>
<dbReference type="SUPFAM" id="SSF103473">
    <property type="entry name" value="MFS general substrate transporter"/>
    <property type="match status" value="1"/>
</dbReference>
<feature type="transmembrane region" description="Helical" evidence="6">
    <location>
        <begin position="208"/>
        <end position="228"/>
    </location>
</feature>
<keyword evidence="2 6" id="KW-0812">Transmembrane</keyword>
<dbReference type="CDD" id="cd17476">
    <property type="entry name" value="MFS_Amf1_MDR_like"/>
    <property type="match status" value="1"/>
</dbReference>
<keyword evidence="3 6" id="KW-1133">Transmembrane helix</keyword>
<organism evidence="8 9">
    <name type="scientific">Pleurostoma richardsiae</name>
    <dbReference type="NCBI Taxonomy" id="41990"/>
    <lineage>
        <taxon>Eukaryota</taxon>
        <taxon>Fungi</taxon>
        <taxon>Dikarya</taxon>
        <taxon>Ascomycota</taxon>
        <taxon>Pezizomycotina</taxon>
        <taxon>Sordariomycetes</taxon>
        <taxon>Sordariomycetidae</taxon>
        <taxon>Calosphaeriales</taxon>
        <taxon>Pleurostomataceae</taxon>
        <taxon>Pleurostoma</taxon>
    </lineage>
</organism>
<evidence type="ECO:0000313" key="8">
    <source>
        <dbReference type="EMBL" id="KAJ9133680.1"/>
    </source>
</evidence>
<feature type="transmembrane region" description="Helical" evidence="6">
    <location>
        <begin position="116"/>
        <end position="136"/>
    </location>
</feature>
<evidence type="ECO:0000256" key="5">
    <source>
        <dbReference type="SAM" id="MobiDB-lite"/>
    </source>
</evidence>
<feature type="transmembrane region" description="Helical" evidence="6">
    <location>
        <begin position="178"/>
        <end position="196"/>
    </location>
</feature>
<dbReference type="PANTHER" id="PTHR42718">
    <property type="entry name" value="MAJOR FACILITATOR SUPERFAMILY MULTIDRUG TRANSPORTER MFSC"/>
    <property type="match status" value="1"/>
</dbReference>
<feature type="domain" description="Major facilitator superfamily (MFS) profile" evidence="7">
    <location>
        <begin position="50"/>
        <end position="504"/>
    </location>
</feature>
<feature type="transmembrane region" description="Helical" evidence="6">
    <location>
        <begin position="277"/>
        <end position="295"/>
    </location>
</feature>
<reference evidence="8" key="1">
    <citation type="submission" date="2022-07" db="EMBL/GenBank/DDBJ databases">
        <title>Fungi with potential for degradation of polypropylene.</title>
        <authorList>
            <person name="Gostincar C."/>
        </authorList>
    </citation>
    <scope>NUCLEOTIDE SEQUENCE</scope>
    <source>
        <strain evidence="8">EXF-13308</strain>
    </source>
</reference>
<evidence type="ECO:0000256" key="4">
    <source>
        <dbReference type="ARBA" id="ARBA00023136"/>
    </source>
</evidence>
<dbReference type="Gene3D" id="1.20.1250.20">
    <property type="entry name" value="MFS general substrate transporter like domains"/>
    <property type="match status" value="2"/>
</dbReference>
<dbReference type="Proteomes" id="UP001174694">
    <property type="component" value="Unassembled WGS sequence"/>
</dbReference>
<feature type="transmembrane region" description="Helical" evidence="6">
    <location>
        <begin position="403"/>
        <end position="428"/>
    </location>
</feature>
<feature type="region of interest" description="Disordered" evidence="5">
    <location>
        <begin position="1"/>
        <end position="33"/>
    </location>
</feature>
<feature type="transmembrane region" description="Helical" evidence="6">
    <location>
        <begin position="315"/>
        <end position="335"/>
    </location>
</feature>
<dbReference type="GO" id="GO:0016020">
    <property type="term" value="C:membrane"/>
    <property type="evidence" value="ECO:0007669"/>
    <property type="project" value="UniProtKB-SubCell"/>
</dbReference>
<feature type="transmembrane region" description="Helical" evidence="6">
    <location>
        <begin position="248"/>
        <end position="265"/>
    </location>
</feature>
<gene>
    <name evidence="8" type="ORF">NKR23_g10543</name>
</gene>
<dbReference type="AlphaFoldDB" id="A0AA38R4X7"/>
<sequence>MTGEISPPREGEASLPDASDKARDSSGPEEISDADFAIGPQMSLFREFLMVSTLCAAQLMTQAGLALAIAPLHIIGSTFHVSNPGELSWFASSYSLTVGTFILAAGRLGDVFGHRLIFTLGFAWYGLWSLLAGFSAWSGPIFFDCCRALQGIGPAMLLPNAIAILGRTYQPGRRKDMVFSLFGATAPGGFVVGAVFASLLTERVWWPWAYWIMGIACFSLAVLGLLVIPGSPTSTADDGLSSVARLDVLGGTAGIAGLILVNFAWNQGPVVGWTVPYNYALLIVGFVVLGLFALIEFRAARPLLPPEIFTSELGWVLGCIAAGWSSFGILVYYYFQFNQVIKGDTPLLASAKWTAVSVSGAIAAVITGYLIAHVRPSVMLLAAMAAFATGQALLATLPVNQTYWAQAFVITIVTPWGMDISFPSGTLILSNAMSREHQGVAASVVNTVVNYSISIGLGLAGTVESYVNHHGEDVLRGYRGASYMGVGLAGLGLIIASLYVIRDYTR</sequence>
<feature type="transmembrane region" description="Helical" evidence="6">
    <location>
        <begin position="48"/>
        <end position="75"/>
    </location>
</feature>
<evidence type="ECO:0000256" key="3">
    <source>
        <dbReference type="ARBA" id="ARBA00022989"/>
    </source>
</evidence>